<evidence type="ECO:0000313" key="3">
    <source>
        <dbReference type="EMBL" id="KAG5327787.1"/>
    </source>
</evidence>
<dbReference type="AlphaFoldDB" id="A0A836F7F2"/>
<feature type="non-terminal residue" evidence="3">
    <location>
        <position position="1"/>
    </location>
</feature>
<dbReference type="EMBL" id="JAANIA010000042">
    <property type="protein sequence ID" value="KAG5327787.1"/>
    <property type="molecule type" value="Genomic_DNA"/>
</dbReference>
<feature type="region of interest" description="Disordered" evidence="1">
    <location>
        <begin position="71"/>
        <end position="95"/>
    </location>
</feature>
<dbReference type="SUPFAM" id="SSF56672">
    <property type="entry name" value="DNA/RNA polymerases"/>
    <property type="match status" value="1"/>
</dbReference>
<sequence>MTRDTDVPPLRESASCARSKLSDLNNAETASDSAQCAVTSLSESKTSDLEARMDRLAVDVATLAARFERSSRSQVRDGANKNQSSATEETDMTDVDSSVRLHIRDRITGELFLVNHYGLLPDLKGRRLINPQNNVSGIVKSVSQLAISTVNLSTKFARILSEFPEVTGLEQATPNCSSDVRHHIITTDPPVAERLRRLRICGDYRRLNAIIMPDKFPGTPLVHLHDCSFNLRGKVIFSKLDLHQAYNQIPVAPEDIPKTTVVTPFRLYDIRVDISQRARSPLTHSVTCKLTLDKVQAIREFARRNTIVELCRFLGLVNFRAKLSKFFIFLNNQHPNIHFTIDIEEDGKLLFLDVLISKKAGGTLGHQHAYFTQNYFLTCEDYYHEAADYMGANEVREPRPAAHDISGLDNSFHINNNFTIAWNILVSWELKLGDIVDYPRYRKLDQFLAFEMIAPATKKSQTTSKRKTLVLHTASTVFRSCPLCKANHLLYLQTPSQHFKFIKNQKRCMNCFNMKHTIKRPVYTTTAFILRSLTKYLPNRVDIVYHWKNVAGLELADRMAKNSPTKIVKPKQTYYIPHHAVLLDSSPTIRLRVVFNASCRTSNETSLNDHMLISPLATILLQWQYHYVFTTDIAKMYRQILVDSRDTDYQHCVQILAPQTRNQLIELLKKGGFRFQKWASNAISLLADLDPSHISFKVLRILWNLFSMPCDRHHPSDYHQRLPCSSSRVLTEPYLRYPSIFLLNNAQSLRYVHCMLHQLEISRRVILCDQNCYKLLLTCTVFSIDSDIKKIRKLMSRFCSPKKFRTPYDSKHCSQTYFLAGSQLTLASLRHEFWILRAHDNVRSVLYKCVPCTRERADLPVARVNHTAGAFVHIGVDYVERLPVKGINRKRGFSTLLCQIEACLNSLPIDPLTDDPDDLASLTPGHFLIGGEITATPEPTLLHTNSNRLTRWQLYQQILESFWRRWNSDYVTSLQQRSKWRSRNEGICVGQLVLLRNDTTPPTKWQLGRITACHPGKDGLTRVVSVRTATTTFIRPLSKLAQLPIVYEDV</sequence>
<organism evidence="3 4">
    <name type="scientific">Pseudoatta argentina</name>
    <dbReference type="NCBI Taxonomy" id="621737"/>
    <lineage>
        <taxon>Eukaryota</taxon>
        <taxon>Metazoa</taxon>
        <taxon>Ecdysozoa</taxon>
        <taxon>Arthropoda</taxon>
        <taxon>Hexapoda</taxon>
        <taxon>Insecta</taxon>
        <taxon>Pterygota</taxon>
        <taxon>Neoptera</taxon>
        <taxon>Endopterygota</taxon>
        <taxon>Hymenoptera</taxon>
        <taxon>Apocrita</taxon>
        <taxon>Aculeata</taxon>
        <taxon>Formicoidea</taxon>
        <taxon>Formicidae</taxon>
        <taxon>Myrmicinae</taxon>
        <taxon>Pseudoatta</taxon>
    </lineage>
</organism>
<dbReference type="PANTHER" id="PTHR47331:SF1">
    <property type="entry name" value="GAG-LIKE PROTEIN"/>
    <property type="match status" value="1"/>
</dbReference>
<dbReference type="PANTHER" id="PTHR47331">
    <property type="entry name" value="PHD-TYPE DOMAIN-CONTAINING PROTEIN"/>
    <property type="match status" value="1"/>
</dbReference>
<comment type="caution">
    <text evidence="3">The sequence shown here is derived from an EMBL/GenBank/DDBJ whole genome shotgun (WGS) entry which is preliminary data.</text>
</comment>
<reference evidence="3" key="1">
    <citation type="submission" date="2020-02" db="EMBL/GenBank/DDBJ databases">
        <title>Relaxed selection underlies rapid genomic changes in the transitions from sociality to social parasitism in ants.</title>
        <authorList>
            <person name="Bi X."/>
        </authorList>
    </citation>
    <scope>NUCLEOTIDE SEQUENCE</scope>
    <source>
        <strain evidence="3">BGI-DK2014c</strain>
        <tissue evidence="3">Whole body</tissue>
    </source>
</reference>
<evidence type="ECO:0000256" key="1">
    <source>
        <dbReference type="SAM" id="MobiDB-lite"/>
    </source>
</evidence>
<feature type="region of interest" description="Disordered" evidence="1">
    <location>
        <begin position="1"/>
        <end position="47"/>
    </location>
</feature>
<name>A0A836F7F2_9HYME</name>
<dbReference type="Pfam" id="PF18701">
    <property type="entry name" value="DUF5641"/>
    <property type="match status" value="1"/>
</dbReference>
<dbReference type="GO" id="GO:0071897">
    <property type="term" value="P:DNA biosynthetic process"/>
    <property type="evidence" value="ECO:0007669"/>
    <property type="project" value="UniProtKB-ARBA"/>
</dbReference>
<gene>
    <name evidence="3" type="primary">Ty3bi_2</name>
    <name evidence="3" type="ORF">G6Z78_0003248</name>
</gene>
<dbReference type="InterPro" id="IPR040676">
    <property type="entry name" value="DUF5641"/>
</dbReference>
<accession>A0A836F7F2</accession>
<dbReference type="Proteomes" id="UP000668214">
    <property type="component" value="Unassembled WGS sequence"/>
</dbReference>
<evidence type="ECO:0000259" key="2">
    <source>
        <dbReference type="Pfam" id="PF18701"/>
    </source>
</evidence>
<proteinExistence type="predicted"/>
<feature type="compositionally biased region" description="Polar residues" evidence="1">
    <location>
        <begin position="22"/>
        <end position="44"/>
    </location>
</feature>
<evidence type="ECO:0000313" key="4">
    <source>
        <dbReference type="Proteomes" id="UP000668214"/>
    </source>
</evidence>
<feature type="non-terminal residue" evidence="3">
    <location>
        <position position="1050"/>
    </location>
</feature>
<keyword evidence="4" id="KW-1185">Reference proteome</keyword>
<dbReference type="Gene3D" id="3.10.10.10">
    <property type="entry name" value="HIV Type 1 Reverse Transcriptase, subunit A, domain 1"/>
    <property type="match status" value="1"/>
</dbReference>
<feature type="domain" description="DUF5641" evidence="2">
    <location>
        <begin position="950"/>
        <end position="1043"/>
    </location>
</feature>
<dbReference type="InterPro" id="IPR043502">
    <property type="entry name" value="DNA/RNA_pol_sf"/>
</dbReference>
<protein>
    <submittedName>
        <fullName evidence="3">YI31B protein</fullName>
    </submittedName>
</protein>